<comment type="caution">
    <text evidence="2">The sequence shown here is derived from an EMBL/GenBank/DDBJ whole genome shotgun (WGS) entry which is preliminary data.</text>
</comment>
<dbReference type="PANTHER" id="PTHR35563">
    <property type="entry name" value="BARREL METAL-DEPENDENT HYDROLASE, PUTATIVE (AFU_ORTHOLOGUE AFUA_1G16240)-RELATED"/>
    <property type="match status" value="1"/>
</dbReference>
<proteinExistence type="predicted"/>
<evidence type="ECO:0000313" key="3">
    <source>
        <dbReference type="Proteomes" id="UP000677537"/>
    </source>
</evidence>
<protein>
    <submittedName>
        <fullName evidence="2">Amidohydrolase family protein</fullName>
    </submittedName>
</protein>
<feature type="domain" description="Amidohydrolase-related" evidence="1">
    <location>
        <begin position="7"/>
        <end position="264"/>
    </location>
</feature>
<accession>A0A940N7C0</accession>
<dbReference type="RefSeq" id="WP_209377264.1">
    <property type="nucleotide sequence ID" value="NZ_JAGIZA010000041.1"/>
</dbReference>
<dbReference type="InterPro" id="IPR052358">
    <property type="entry name" value="Aro_Compnd_Degr_Hydrolases"/>
</dbReference>
<dbReference type="InterPro" id="IPR006680">
    <property type="entry name" value="Amidohydro-rel"/>
</dbReference>
<dbReference type="Gene3D" id="3.20.20.140">
    <property type="entry name" value="Metal-dependent hydrolases"/>
    <property type="match status" value="1"/>
</dbReference>
<dbReference type="GO" id="GO:0016787">
    <property type="term" value="F:hydrolase activity"/>
    <property type="evidence" value="ECO:0007669"/>
    <property type="project" value="InterPro"/>
</dbReference>
<dbReference type="Proteomes" id="UP000677537">
    <property type="component" value="Unassembled WGS sequence"/>
</dbReference>
<sequence>MTVHPIIDTHFHLYMTDMPRVAGAWHQPPFDATPEGFLAIMDAYGVTFGVIAAASMYGEYNDYTIRATRRHKRLRGTVILPPEADFYRMERMKEDGIVGIRIFYRHVASPPDLKSPEYRRLLRRVRDLNWHVHVLAESHDLPAVIEGAEEAGVKLVIDHFGRPDPAQGINSPGFKAMLAAVERGNTWVKISAGYRMPSAEEAREYAAALLRVAGGERLVWGSDWPFAAFEDRVTYADAIATLEDWVPDERVRQQIAGETPLRLYFSD</sequence>
<reference evidence="2" key="1">
    <citation type="submission" date="2021-03" db="EMBL/GenBank/DDBJ databases">
        <authorList>
            <person name="So Y."/>
        </authorList>
    </citation>
    <scope>NUCLEOTIDE SEQUENCE</scope>
    <source>
        <strain evidence="2">SG15</strain>
    </source>
</reference>
<keyword evidence="3" id="KW-1185">Reference proteome</keyword>
<evidence type="ECO:0000259" key="1">
    <source>
        <dbReference type="Pfam" id="PF04909"/>
    </source>
</evidence>
<dbReference type="Pfam" id="PF04909">
    <property type="entry name" value="Amidohydro_2"/>
    <property type="match status" value="1"/>
</dbReference>
<organism evidence="2 3">
    <name type="scientific">Roseomonas indoligenes</name>
    <dbReference type="NCBI Taxonomy" id="2820811"/>
    <lineage>
        <taxon>Bacteria</taxon>
        <taxon>Pseudomonadati</taxon>
        <taxon>Pseudomonadota</taxon>
        <taxon>Alphaproteobacteria</taxon>
        <taxon>Acetobacterales</taxon>
        <taxon>Roseomonadaceae</taxon>
        <taxon>Roseomonas</taxon>
    </lineage>
</organism>
<evidence type="ECO:0000313" key="2">
    <source>
        <dbReference type="EMBL" id="MBP0496475.1"/>
    </source>
</evidence>
<dbReference type="AlphaFoldDB" id="A0A940N7C0"/>
<name>A0A940N7C0_9PROT</name>
<gene>
    <name evidence="2" type="ORF">J5Y10_27085</name>
</gene>
<dbReference type="EMBL" id="JAGIZA010000041">
    <property type="protein sequence ID" value="MBP0496475.1"/>
    <property type="molecule type" value="Genomic_DNA"/>
</dbReference>
<dbReference type="InterPro" id="IPR032466">
    <property type="entry name" value="Metal_Hydrolase"/>
</dbReference>
<dbReference type="SUPFAM" id="SSF51556">
    <property type="entry name" value="Metallo-dependent hydrolases"/>
    <property type="match status" value="1"/>
</dbReference>
<dbReference type="PANTHER" id="PTHR35563:SF2">
    <property type="entry name" value="BARREL METAL-DEPENDENT HYDROLASE, PUTATIVE (AFU_ORTHOLOGUE AFUA_1G16240)-RELATED"/>
    <property type="match status" value="1"/>
</dbReference>